<evidence type="ECO:0000313" key="6">
    <source>
        <dbReference type="EMBL" id="RZC73185.1"/>
    </source>
</evidence>
<evidence type="ECO:0000256" key="2">
    <source>
        <dbReference type="ARBA" id="ARBA00022723"/>
    </source>
</evidence>
<dbReference type="GO" id="GO:0004497">
    <property type="term" value="F:monooxygenase activity"/>
    <property type="evidence" value="ECO:0007669"/>
    <property type="project" value="UniProtKB-KW"/>
</dbReference>
<dbReference type="Pfam" id="PF00067">
    <property type="entry name" value="p450"/>
    <property type="match status" value="1"/>
</dbReference>
<dbReference type="InterPro" id="IPR002401">
    <property type="entry name" value="Cyt_P450_E_grp-I"/>
</dbReference>
<accession>A0A4Y7KMT8</accession>
<keyword evidence="4 5" id="KW-0349">Heme</keyword>
<dbReference type="Gene3D" id="1.10.630.10">
    <property type="entry name" value="Cytochrome P450"/>
    <property type="match status" value="1"/>
</dbReference>
<dbReference type="Gramene" id="RZC73185">
    <property type="protein sequence ID" value="RZC73185"/>
    <property type="gene ID" value="C5167_048664"/>
</dbReference>
<evidence type="ECO:0000256" key="4">
    <source>
        <dbReference type="PIRSR" id="PIRSR602401-1"/>
    </source>
</evidence>
<dbReference type="InterPro" id="IPR036396">
    <property type="entry name" value="Cyt_P450_sf"/>
</dbReference>
<dbReference type="GO" id="GO:0020037">
    <property type="term" value="F:heme binding"/>
    <property type="evidence" value="ECO:0007669"/>
    <property type="project" value="InterPro"/>
</dbReference>
<dbReference type="STRING" id="3469.A0A4Y7KMT8"/>
<dbReference type="PRINTS" id="PR00463">
    <property type="entry name" value="EP450I"/>
</dbReference>
<dbReference type="Proteomes" id="UP000316621">
    <property type="component" value="Chromosome 8"/>
</dbReference>
<comment type="similarity">
    <text evidence="1 5">Belongs to the cytochrome P450 family.</text>
</comment>
<comment type="cofactor">
    <cofactor evidence="4">
        <name>heme</name>
        <dbReference type="ChEBI" id="CHEBI:30413"/>
    </cofactor>
</comment>
<keyword evidence="3 4" id="KW-0408">Iron</keyword>
<keyword evidence="5" id="KW-0560">Oxidoreductase</keyword>
<dbReference type="GO" id="GO:0033075">
    <property type="term" value="P:isoquinoline alkaloid biosynthetic process"/>
    <property type="evidence" value="ECO:0007669"/>
    <property type="project" value="UniProtKB-ARBA"/>
</dbReference>
<dbReference type="InterPro" id="IPR001128">
    <property type="entry name" value="Cyt_P450"/>
</dbReference>
<evidence type="ECO:0008006" key="8">
    <source>
        <dbReference type="Google" id="ProtNLM"/>
    </source>
</evidence>
<proteinExistence type="inferred from homology"/>
<dbReference type="PRINTS" id="PR00385">
    <property type="entry name" value="P450"/>
</dbReference>
<evidence type="ECO:0000256" key="1">
    <source>
        <dbReference type="ARBA" id="ARBA00010617"/>
    </source>
</evidence>
<gene>
    <name evidence="6" type="ORF">C5167_048664</name>
</gene>
<dbReference type="GO" id="GO:0005506">
    <property type="term" value="F:iron ion binding"/>
    <property type="evidence" value="ECO:0007669"/>
    <property type="project" value="InterPro"/>
</dbReference>
<dbReference type="FunFam" id="1.10.630.10:FF:000011">
    <property type="entry name" value="Cytochrome P450 83B1"/>
    <property type="match status" value="1"/>
</dbReference>
<keyword evidence="5" id="KW-0503">Monooxygenase</keyword>
<keyword evidence="2 4" id="KW-0479">Metal-binding</keyword>
<dbReference type="CDD" id="cd11072">
    <property type="entry name" value="CYP71-like"/>
    <property type="match status" value="1"/>
</dbReference>
<dbReference type="SUPFAM" id="SSF48264">
    <property type="entry name" value="Cytochrome P450"/>
    <property type="match status" value="1"/>
</dbReference>
<dbReference type="PROSITE" id="PS00086">
    <property type="entry name" value="CYTOCHROME_P450"/>
    <property type="match status" value="1"/>
</dbReference>
<evidence type="ECO:0000256" key="5">
    <source>
        <dbReference type="RuleBase" id="RU000461"/>
    </source>
</evidence>
<keyword evidence="7" id="KW-1185">Reference proteome</keyword>
<evidence type="ECO:0000313" key="7">
    <source>
        <dbReference type="Proteomes" id="UP000316621"/>
    </source>
</evidence>
<feature type="binding site" description="axial binding residue" evidence="4">
    <location>
        <position position="379"/>
    </location>
    <ligand>
        <name>heme</name>
        <dbReference type="ChEBI" id="CHEBI:30413"/>
    </ligand>
    <ligandPart>
        <name>Fe</name>
        <dbReference type="ChEBI" id="CHEBI:18248"/>
    </ligandPart>
</feature>
<name>A0A4Y7KMT8_PAPSO</name>
<sequence length="446" mass="50426">MLLHLGQSPNLVVSSVEMAIEVMKNQDLIFANRPSTTAAIALLYGCTDISFAPYGEYWRQVRKICVLELLSAKRVQSFKNLREEEVNAVIQIISSSCSTSDGVEINLSELLLTLSNNIISRCALGAKYESVHENKFGQLSREVFRLLGAFSFHDYFPSVGWMDVVTGLSSRLKKVSQELDSFFDQVIDEHLLRHSKAQDGHGQVEDTSKLDLMDILLLSQKDNPNVSRNNIKAIILDMFLGGTDTTTTIMEWTMAELIKNPKVMKIARDEVRKVLGNKCKIDEEDINQMDYLKCIVKEILRLHTPIPLLLRESSKSTQIAGYHIPPNTKVFVNVWAIQRDAKLWGDPEEFRPERFINNPIDFKGQEFEFIPFGSGRRGCPGITFGITVVEYTLANLLYYFNWELPAGDKRDDLDMTEVLGITLNKKIPLNVVPTIYASPQLENGAN</sequence>
<dbReference type="OMA" id="IECTATH"/>
<organism evidence="6 7">
    <name type="scientific">Papaver somniferum</name>
    <name type="common">Opium poppy</name>
    <dbReference type="NCBI Taxonomy" id="3469"/>
    <lineage>
        <taxon>Eukaryota</taxon>
        <taxon>Viridiplantae</taxon>
        <taxon>Streptophyta</taxon>
        <taxon>Embryophyta</taxon>
        <taxon>Tracheophyta</taxon>
        <taxon>Spermatophyta</taxon>
        <taxon>Magnoliopsida</taxon>
        <taxon>Ranunculales</taxon>
        <taxon>Papaveraceae</taxon>
        <taxon>Papaveroideae</taxon>
        <taxon>Papaver</taxon>
    </lineage>
</organism>
<dbReference type="AlphaFoldDB" id="A0A4Y7KMT8"/>
<dbReference type="InterPro" id="IPR017972">
    <property type="entry name" value="Cyt_P450_CS"/>
</dbReference>
<reference evidence="6 7" key="1">
    <citation type="journal article" date="2018" name="Science">
        <title>The opium poppy genome and morphinan production.</title>
        <authorList>
            <person name="Guo L."/>
            <person name="Winzer T."/>
            <person name="Yang X."/>
            <person name="Li Y."/>
            <person name="Ning Z."/>
            <person name="He Z."/>
            <person name="Teodor R."/>
            <person name="Lu Y."/>
            <person name="Bowser T.A."/>
            <person name="Graham I.A."/>
            <person name="Ye K."/>
        </authorList>
    </citation>
    <scope>NUCLEOTIDE SEQUENCE [LARGE SCALE GENOMIC DNA]</scope>
    <source>
        <strain evidence="7">cv. HN1</strain>
        <tissue evidence="6">Leaves</tissue>
    </source>
</reference>
<dbReference type="EMBL" id="CM010722">
    <property type="protein sequence ID" value="RZC73185.1"/>
    <property type="molecule type" value="Genomic_DNA"/>
</dbReference>
<protein>
    <recommendedName>
        <fullName evidence="8">Cytochrome P450</fullName>
    </recommendedName>
</protein>
<dbReference type="PANTHER" id="PTHR47955">
    <property type="entry name" value="CYTOCHROME P450 FAMILY 71 PROTEIN"/>
    <property type="match status" value="1"/>
</dbReference>
<dbReference type="PANTHER" id="PTHR47955:SF18">
    <property type="entry name" value="CYTOCHROME P450 71A1-LIKE"/>
    <property type="match status" value="1"/>
</dbReference>
<evidence type="ECO:0000256" key="3">
    <source>
        <dbReference type="ARBA" id="ARBA00023004"/>
    </source>
</evidence>
<dbReference type="GO" id="GO:0016705">
    <property type="term" value="F:oxidoreductase activity, acting on paired donors, with incorporation or reduction of molecular oxygen"/>
    <property type="evidence" value="ECO:0007669"/>
    <property type="project" value="InterPro"/>
</dbReference>